<dbReference type="Pfam" id="PF00501">
    <property type="entry name" value="AMP-binding"/>
    <property type="match status" value="1"/>
</dbReference>
<dbReference type="GO" id="GO:0031177">
    <property type="term" value="F:phosphopantetheine binding"/>
    <property type="evidence" value="ECO:0007669"/>
    <property type="project" value="TreeGrafter"/>
</dbReference>
<reference evidence="6" key="1">
    <citation type="submission" date="2021-07" db="EMBL/GenBank/DDBJ databases">
        <authorList>
            <person name="Branca A.L. A."/>
        </authorList>
    </citation>
    <scope>NUCLEOTIDE SEQUENCE</scope>
</reference>
<dbReference type="Pfam" id="PF00550">
    <property type="entry name" value="PP-binding"/>
    <property type="match status" value="1"/>
</dbReference>
<dbReference type="Gene3D" id="1.10.1200.10">
    <property type="entry name" value="ACP-like"/>
    <property type="match status" value="1"/>
</dbReference>
<dbReference type="GO" id="GO:0005737">
    <property type="term" value="C:cytoplasm"/>
    <property type="evidence" value="ECO:0007669"/>
    <property type="project" value="TreeGrafter"/>
</dbReference>
<comment type="caution">
    <text evidence="6">The sequence shown here is derived from an EMBL/GenBank/DDBJ whole genome shotgun (WGS) entry which is preliminary data.</text>
</comment>
<feature type="domain" description="Carrier" evidence="5">
    <location>
        <begin position="791"/>
        <end position="867"/>
    </location>
</feature>
<dbReference type="Pfam" id="PF00668">
    <property type="entry name" value="Condensation"/>
    <property type="match status" value="2"/>
</dbReference>
<evidence type="ECO:0000313" key="7">
    <source>
        <dbReference type="Proteomes" id="UP001152592"/>
    </source>
</evidence>
<sequence length="1307" mass="143321">MTIHDTPEVAYTSNHGADVSTFRHFPPLLQGPHKDGPSQREMLSLDFSRHVKSHCNEFGSPYLLPVAWGAVLARWTESDEILFGLAYRGRKTAMDNQAIYPFCLKIPPTDTVNDAVAAAARYDDQMRKYDHMGLQKFSALNPSNIVLCKFRSLMIIGHNVHDLDAEDIEEQYPLSLYVRGTAVQACFDPLAVSPQEMRTLLNQLADVVQASIENPDSTIQHVRIVGEEGLAQMRHWHVSRNGAFTVDEDAVRVHDLINSQLLNNPSALAVSAWDGSLTFAELNQWASCLSSNIASDEFGVRPGQFIGLLMSKSVTSVVAMLSVIKSGAAFVFLPPSLPIERLKTMCRIASVHRILTTSGHQDKAAQLGVPLTQVDSKPVLTKNIELFESGVLNGPLYAVFTSGSTGEPKGVQIDRESFGPGIAEYCRRTRLGPTSRVFQSVSYAFVVSILEQLIALAVGACICIPSEEQLQNQLEATLAECKATWASMTPTVARTLVPSQFPALESLILAGEPITVADVNQWKNHTILYSMYGQSETASTLLVNQIDFSVYDPGNLGTSTTGKCWVVDPLNHHRLRGVGIEGELLLEGTALGVRYLGNDESTAAAFVERPAWSLGLDHNDQPGRRWLLTGDLVKYSTLDGSIQLVGRKGTQTKIRGQRVELGEIESCLRSAHSSARQVIAEVVTPAGANGEAGKAPAILVAFTCSESQTPASAFGPEVESTVESRAHNREALAALKKLLPSYMIPSAILNLRELPRTASGKINRKALRDWAAERRTDEILSIDEDLVAFRAPTTLEERALQLVCAEVLHLPSSKVGLDDNFFHMGGDSLKARQLVSASRSHGLHITVADVFNQPNMASLARCFVELDIGSEDSIPDENLFAKVKGELLQILPPELDSKNVESVFPTLDMQTHLVKNNVFDYLPVEIQGPVAAEQLRSACQTLVDIQPALRSLFIPLNDQIMQVVLRQASIPWAEHSAPPGSNLLEWAHSWVMEDREHVPPNTQLAVSFTLIHHDSGNCAFIIRLSHAQYDGVCLKPLFQQLETIYAHSGPASQRRPDADFVSYRRACERLRTPQAFEHWKDLLAGSEVTRLPRLCLGDVAPAFFIGECAPAPPPTGITMATAIKAAWACVLAQETGKSNVLFGQVTNCRGVQPEAGQEIIGMCLNTTPVRVQVDPTIRIRDLLTLTQEQHVRSLAYETTDWPDLVAQSTSWPADTILDSVVLHENFDSLREITLGGSTAHIKEPIFKPVGSPQHILVTWPGPESMMTFLVSRTGALEQTLAEGLVRRFNETLVRFLASPDDFISPVC</sequence>
<dbReference type="InterPro" id="IPR036736">
    <property type="entry name" value="ACP-like_sf"/>
</dbReference>
<dbReference type="GO" id="GO:0044550">
    <property type="term" value="P:secondary metabolite biosynthetic process"/>
    <property type="evidence" value="ECO:0007669"/>
    <property type="project" value="TreeGrafter"/>
</dbReference>
<evidence type="ECO:0000313" key="6">
    <source>
        <dbReference type="EMBL" id="CAG8413323.1"/>
    </source>
</evidence>
<dbReference type="Gene3D" id="3.30.559.10">
    <property type="entry name" value="Chloramphenicol acetyltransferase-like domain"/>
    <property type="match status" value="1"/>
</dbReference>
<dbReference type="PROSITE" id="PS50075">
    <property type="entry name" value="CARRIER"/>
    <property type="match status" value="1"/>
</dbReference>
<evidence type="ECO:0000259" key="5">
    <source>
        <dbReference type="PROSITE" id="PS50075"/>
    </source>
</evidence>
<dbReference type="InterPro" id="IPR023213">
    <property type="entry name" value="CAT-like_dom_sf"/>
</dbReference>
<dbReference type="EMBL" id="CAJVPD010000271">
    <property type="protein sequence ID" value="CAG8413323.1"/>
    <property type="molecule type" value="Genomic_DNA"/>
</dbReference>
<dbReference type="GO" id="GO:0043041">
    <property type="term" value="P:amino acid activation for nonribosomal peptide biosynthetic process"/>
    <property type="evidence" value="ECO:0007669"/>
    <property type="project" value="TreeGrafter"/>
</dbReference>
<gene>
    <name evidence="6" type="ORF">PSALAMII_LOCUS8928</name>
</gene>
<protein>
    <recommendedName>
        <fullName evidence="5">Carrier domain-containing protein</fullName>
    </recommendedName>
</protein>
<dbReference type="OrthoDB" id="2161780at2759"/>
<dbReference type="SUPFAM" id="SSF56801">
    <property type="entry name" value="Acetyl-CoA synthetase-like"/>
    <property type="match status" value="1"/>
</dbReference>
<proteinExistence type="inferred from homology"/>
<keyword evidence="2" id="KW-0597">Phosphoprotein</keyword>
<dbReference type="SUPFAM" id="SSF47336">
    <property type="entry name" value="ACP-like"/>
    <property type="match status" value="1"/>
</dbReference>
<dbReference type="PANTHER" id="PTHR45527">
    <property type="entry name" value="NONRIBOSOMAL PEPTIDE SYNTHETASE"/>
    <property type="match status" value="1"/>
</dbReference>
<dbReference type="Gene3D" id="3.30.559.30">
    <property type="entry name" value="Nonribosomal peptide synthetase, condensation domain"/>
    <property type="match status" value="2"/>
</dbReference>
<dbReference type="PANTHER" id="PTHR45527:SF3">
    <property type="entry name" value="SIDEROPHORE SYNTHETASE (EUROFUNG)"/>
    <property type="match status" value="1"/>
</dbReference>
<dbReference type="InterPro" id="IPR000873">
    <property type="entry name" value="AMP-dep_synth/lig_dom"/>
</dbReference>
<keyword evidence="3" id="KW-0436">Ligase</keyword>
<name>A0A9W4NVV6_9EURO</name>
<dbReference type="GO" id="GO:0016874">
    <property type="term" value="F:ligase activity"/>
    <property type="evidence" value="ECO:0007669"/>
    <property type="project" value="UniProtKB-KW"/>
</dbReference>
<dbReference type="InterPro" id="IPR045851">
    <property type="entry name" value="AMP-bd_C_sf"/>
</dbReference>
<dbReference type="Gene3D" id="3.30.300.30">
    <property type="match status" value="1"/>
</dbReference>
<evidence type="ECO:0000256" key="3">
    <source>
        <dbReference type="ARBA" id="ARBA00022598"/>
    </source>
</evidence>
<dbReference type="InterPro" id="IPR009081">
    <property type="entry name" value="PP-bd_ACP"/>
</dbReference>
<comment type="similarity">
    <text evidence="4">Belongs to the NRP synthetase family.</text>
</comment>
<dbReference type="FunFam" id="1.10.1200.10:FF:000005">
    <property type="entry name" value="Nonribosomal peptide synthetase 1"/>
    <property type="match status" value="1"/>
</dbReference>
<organism evidence="6 7">
    <name type="scientific">Penicillium salamii</name>
    <dbReference type="NCBI Taxonomy" id="1612424"/>
    <lineage>
        <taxon>Eukaryota</taxon>
        <taxon>Fungi</taxon>
        <taxon>Dikarya</taxon>
        <taxon>Ascomycota</taxon>
        <taxon>Pezizomycotina</taxon>
        <taxon>Eurotiomycetes</taxon>
        <taxon>Eurotiomycetidae</taxon>
        <taxon>Eurotiales</taxon>
        <taxon>Aspergillaceae</taxon>
        <taxon>Penicillium</taxon>
    </lineage>
</organism>
<dbReference type="Gene3D" id="3.40.50.12780">
    <property type="entry name" value="N-terminal domain of ligase-like"/>
    <property type="match status" value="1"/>
</dbReference>
<keyword evidence="1" id="KW-0596">Phosphopantetheine</keyword>
<dbReference type="CDD" id="cd05918">
    <property type="entry name" value="A_NRPS_SidN3_like"/>
    <property type="match status" value="1"/>
</dbReference>
<dbReference type="Proteomes" id="UP001152592">
    <property type="component" value="Unassembled WGS sequence"/>
</dbReference>
<dbReference type="InterPro" id="IPR042099">
    <property type="entry name" value="ANL_N_sf"/>
</dbReference>
<dbReference type="SUPFAM" id="SSF52777">
    <property type="entry name" value="CoA-dependent acyltransferases"/>
    <property type="match status" value="3"/>
</dbReference>
<accession>A0A9W4NVV6</accession>
<evidence type="ECO:0000256" key="1">
    <source>
        <dbReference type="ARBA" id="ARBA00022450"/>
    </source>
</evidence>
<dbReference type="InterPro" id="IPR001242">
    <property type="entry name" value="Condensation_dom"/>
</dbReference>
<evidence type="ECO:0000256" key="4">
    <source>
        <dbReference type="ARBA" id="ARBA00029454"/>
    </source>
</evidence>
<evidence type="ECO:0000256" key="2">
    <source>
        <dbReference type="ARBA" id="ARBA00022553"/>
    </source>
</evidence>